<dbReference type="InterPro" id="IPR003661">
    <property type="entry name" value="HisK_dim/P_dom"/>
</dbReference>
<keyword evidence="9" id="KW-0902">Two-component regulatory system</keyword>
<dbReference type="SUPFAM" id="SSF52172">
    <property type="entry name" value="CheY-like"/>
    <property type="match status" value="1"/>
</dbReference>
<feature type="modified residue" description="4-aspartylphosphate" evidence="14">
    <location>
        <position position="718"/>
    </location>
</feature>
<organism evidence="20">
    <name type="scientific">Candidatus Electrothrix aestuarii</name>
    <dbReference type="NCBI Taxonomy" id="3062594"/>
    <lineage>
        <taxon>Bacteria</taxon>
        <taxon>Pseudomonadati</taxon>
        <taxon>Thermodesulfobacteriota</taxon>
        <taxon>Desulfobulbia</taxon>
        <taxon>Desulfobulbales</taxon>
        <taxon>Desulfobulbaceae</taxon>
        <taxon>Candidatus Electrothrix</taxon>
    </lineage>
</organism>
<gene>
    <name evidence="20" type="ORF">Q3M24_15590</name>
</gene>
<dbReference type="InterPro" id="IPR000014">
    <property type="entry name" value="PAS"/>
</dbReference>
<dbReference type="InterPro" id="IPR005467">
    <property type="entry name" value="His_kinase_dom"/>
</dbReference>
<evidence type="ECO:0000256" key="4">
    <source>
        <dbReference type="ARBA" id="ARBA00022553"/>
    </source>
</evidence>
<keyword evidence="7" id="KW-0418">Kinase</keyword>
<dbReference type="NCBIfam" id="TIGR00229">
    <property type="entry name" value="sensory_box"/>
    <property type="match status" value="1"/>
</dbReference>
<evidence type="ECO:0000256" key="11">
    <source>
        <dbReference type="ARBA" id="ARBA00023306"/>
    </source>
</evidence>
<sequence>MLPTISPIITRIKIYSLIGVIAWSAVVLGTLYWNVTDSKRQAYELAKQSAVDNFKKDRATRLWSTSHGGIYVTPTEKTPPNPYLAHVPDRDVVTTTGKKLTLMNPAYMIREMMSDYSKLYGVKGKITGLIVLNPINTPDQWEINAIKSFAKGAEEAVEIQDIDGHPFLRLMRPMWMTKGCKKCHGHLGFKEGDLRGGVSIAVPMAPYLQVVKKKINILILLYSVIWISGLVGIYFIFSRSKIYAIEKNRSEESIRSLNLELEHRIDERTKELQEKEARLSAIVTSSPEAIITVNERREIESANPEVEKLFGYTKKELIGHNVNTLVPADHRGQHDQYIKKYLLTLKSELIGSGRQIMGQHKDGHNFPLYLAIRHTRLGKHHFFTGMMHDLTKEVEAERLLKQAKEQAEQANEAKTHFLANMSHELRTPLNAILGFTQMLQRDPYLNEAQQDALNIIGKSGQHLLLLINDVLDISKIEAGGTVALVQKSFDLQVLLQNVVDMFSVHAASKQLLFKVKKDNPLPRVISTDEGKLRQILINLLGNAFKFTEKGEVTLRVRSESQSEHSHQLHFAIEDTGMGIEEEHLENIFSPFVQTKEGAAKPAGTGLGLSISRQFIQLMGGSISAKSTPGQGSVFSFDISVVIAEDSEEQGNSSSDQRIIGLAPDQPPFRILVVEDIQESRTFLVNLLKNIGFHVKEAVHGKQGVELFHAWQPHLIWMDLRMPVMDGYEAIHQIKQTEAGKDTVIIALSAHVLKDEREKIFQLGCDGFLSKPYTEQDLFAMMAKHLGVRFQHEGDKNSSLASQTPQAFLDIPEDIKKKLLASAALLDQNACLAILDQMQSTDPTEIARLKAMIKNYNFEDVEKRLI</sequence>
<protein>
    <recommendedName>
        <fullName evidence="13">Sensor protein FixL</fullName>
        <ecNumber evidence="3">2.7.13.3</ecNumber>
    </recommendedName>
</protein>
<dbReference type="InterPro" id="IPR011006">
    <property type="entry name" value="CheY-like_superfamily"/>
</dbReference>
<dbReference type="InterPro" id="IPR036097">
    <property type="entry name" value="HisK_dim/P_sf"/>
</dbReference>
<keyword evidence="4 14" id="KW-0597">Phosphoprotein</keyword>
<dbReference type="Pfam" id="PF00072">
    <property type="entry name" value="Response_reg"/>
    <property type="match status" value="1"/>
</dbReference>
<comment type="subcellular location">
    <subcellularLocation>
        <location evidence="2">Membrane</location>
    </subcellularLocation>
</comment>
<evidence type="ECO:0000256" key="9">
    <source>
        <dbReference type="ARBA" id="ARBA00023012"/>
    </source>
</evidence>
<dbReference type="InterPro" id="IPR001789">
    <property type="entry name" value="Sig_transdc_resp-reg_receiver"/>
</dbReference>
<dbReference type="PROSITE" id="PS50112">
    <property type="entry name" value="PAS"/>
    <property type="match status" value="1"/>
</dbReference>
<dbReference type="PRINTS" id="PR00344">
    <property type="entry name" value="BCTRLSENSOR"/>
</dbReference>
<feature type="domain" description="Response regulatory" evidence="18">
    <location>
        <begin position="669"/>
        <end position="785"/>
    </location>
</feature>
<evidence type="ECO:0000259" key="18">
    <source>
        <dbReference type="PROSITE" id="PS50110"/>
    </source>
</evidence>
<keyword evidence="16" id="KW-1133">Transmembrane helix</keyword>
<dbReference type="InterPro" id="IPR021796">
    <property type="entry name" value="Tll0287-like_dom"/>
</dbReference>
<dbReference type="SMART" id="SM00388">
    <property type="entry name" value="HisKA"/>
    <property type="match status" value="1"/>
</dbReference>
<keyword evidence="10 16" id="KW-0472">Membrane</keyword>
<dbReference type="InterPro" id="IPR004358">
    <property type="entry name" value="Sig_transdc_His_kin-like_C"/>
</dbReference>
<dbReference type="EMBL" id="CP159373">
    <property type="protein sequence ID" value="XCN71722.1"/>
    <property type="molecule type" value="Genomic_DNA"/>
</dbReference>
<dbReference type="PANTHER" id="PTHR45339:SF1">
    <property type="entry name" value="HYBRID SIGNAL TRANSDUCTION HISTIDINE KINASE J"/>
    <property type="match status" value="1"/>
</dbReference>
<dbReference type="GO" id="GO:0016020">
    <property type="term" value="C:membrane"/>
    <property type="evidence" value="ECO:0007669"/>
    <property type="project" value="UniProtKB-SubCell"/>
</dbReference>
<evidence type="ECO:0000256" key="7">
    <source>
        <dbReference type="ARBA" id="ARBA00022777"/>
    </source>
</evidence>
<dbReference type="SMART" id="SM00091">
    <property type="entry name" value="PAS"/>
    <property type="match status" value="1"/>
</dbReference>
<evidence type="ECO:0000256" key="3">
    <source>
        <dbReference type="ARBA" id="ARBA00012438"/>
    </source>
</evidence>
<feature type="domain" description="Histidine kinase" evidence="17">
    <location>
        <begin position="420"/>
        <end position="642"/>
    </location>
</feature>
<dbReference type="InterPro" id="IPR036890">
    <property type="entry name" value="HATPase_C_sf"/>
</dbReference>
<dbReference type="Pfam" id="PF11845">
    <property type="entry name" value="Tll0287-like"/>
    <property type="match status" value="1"/>
</dbReference>
<comment type="function">
    <text evidence="12">Putative oxygen sensor; modulates the activity of FixJ, a transcriptional activator of nitrogen fixation fixK gene. FixL probably acts as a kinase that phosphorylates FixJ.</text>
</comment>
<evidence type="ECO:0000256" key="14">
    <source>
        <dbReference type="PROSITE-ProRule" id="PRU00169"/>
    </source>
</evidence>
<keyword evidence="5" id="KW-0808">Transferase</keyword>
<dbReference type="InterPro" id="IPR003594">
    <property type="entry name" value="HATPase_dom"/>
</dbReference>
<feature type="coiled-coil region" evidence="15">
    <location>
        <begin position="393"/>
        <end position="420"/>
    </location>
</feature>
<dbReference type="SUPFAM" id="SSF55874">
    <property type="entry name" value="ATPase domain of HSP90 chaperone/DNA topoisomerase II/histidine kinase"/>
    <property type="match status" value="1"/>
</dbReference>
<dbReference type="Gene3D" id="1.10.287.130">
    <property type="match status" value="1"/>
</dbReference>
<dbReference type="Gene3D" id="3.30.565.10">
    <property type="entry name" value="Histidine kinase-like ATPase, C-terminal domain"/>
    <property type="match status" value="1"/>
</dbReference>
<evidence type="ECO:0000256" key="12">
    <source>
        <dbReference type="ARBA" id="ARBA00059827"/>
    </source>
</evidence>
<evidence type="ECO:0000256" key="13">
    <source>
        <dbReference type="ARBA" id="ARBA00070616"/>
    </source>
</evidence>
<keyword evidence="11" id="KW-0131">Cell cycle</keyword>
<proteinExistence type="predicted"/>
<dbReference type="PANTHER" id="PTHR45339">
    <property type="entry name" value="HYBRID SIGNAL TRANSDUCTION HISTIDINE KINASE J"/>
    <property type="match status" value="1"/>
</dbReference>
<evidence type="ECO:0000256" key="15">
    <source>
        <dbReference type="SAM" id="Coils"/>
    </source>
</evidence>
<dbReference type="FunFam" id="1.10.287.130:FF:000038">
    <property type="entry name" value="Sensory transduction histidine kinase"/>
    <property type="match status" value="1"/>
</dbReference>
<evidence type="ECO:0000313" key="20">
    <source>
        <dbReference type="EMBL" id="XCN71722.1"/>
    </source>
</evidence>
<accession>A0AAU8LRR1</accession>
<dbReference type="Pfam" id="PF02518">
    <property type="entry name" value="HATPase_c"/>
    <property type="match status" value="1"/>
</dbReference>
<evidence type="ECO:0000256" key="8">
    <source>
        <dbReference type="ARBA" id="ARBA00022840"/>
    </source>
</evidence>
<evidence type="ECO:0000256" key="5">
    <source>
        <dbReference type="ARBA" id="ARBA00022679"/>
    </source>
</evidence>
<dbReference type="PROSITE" id="PS50109">
    <property type="entry name" value="HIS_KIN"/>
    <property type="match status" value="1"/>
</dbReference>
<evidence type="ECO:0000256" key="2">
    <source>
        <dbReference type="ARBA" id="ARBA00004370"/>
    </source>
</evidence>
<dbReference type="GO" id="GO:0005524">
    <property type="term" value="F:ATP binding"/>
    <property type="evidence" value="ECO:0007669"/>
    <property type="project" value="UniProtKB-KW"/>
</dbReference>
<dbReference type="FunFam" id="3.30.565.10:FF:000010">
    <property type="entry name" value="Sensor histidine kinase RcsC"/>
    <property type="match status" value="1"/>
</dbReference>
<evidence type="ECO:0000259" key="17">
    <source>
        <dbReference type="PROSITE" id="PS50109"/>
    </source>
</evidence>
<dbReference type="InterPro" id="IPR013767">
    <property type="entry name" value="PAS_fold"/>
</dbReference>
<keyword evidence="16" id="KW-0812">Transmembrane</keyword>
<dbReference type="SUPFAM" id="SSF55785">
    <property type="entry name" value="PYP-like sensor domain (PAS domain)"/>
    <property type="match status" value="1"/>
</dbReference>
<dbReference type="Pfam" id="PF00512">
    <property type="entry name" value="HisKA"/>
    <property type="match status" value="1"/>
</dbReference>
<comment type="catalytic activity">
    <reaction evidence="1">
        <text>ATP + protein L-histidine = ADP + protein N-phospho-L-histidine.</text>
        <dbReference type="EC" id="2.7.13.3"/>
    </reaction>
</comment>
<dbReference type="SMART" id="SM00448">
    <property type="entry name" value="REC"/>
    <property type="match status" value="1"/>
</dbReference>
<feature type="transmembrane region" description="Helical" evidence="16">
    <location>
        <begin position="12"/>
        <end position="33"/>
    </location>
</feature>
<keyword evidence="15" id="KW-0175">Coiled coil</keyword>
<dbReference type="AlphaFoldDB" id="A0AAU8LRR1"/>
<dbReference type="Pfam" id="PF00989">
    <property type="entry name" value="PAS"/>
    <property type="match status" value="1"/>
</dbReference>
<dbReference type="CDD" id="cd16922">
    <property type="entry name" value="HATPase_EvgS-ArcB-TorS-like"/>
    <property type="match status" value="1"/>
</dbReference>
<evidence type="ECO:0000256" key="6">
    <source>
        <dbReference type="ARBA" id="ARBA00022741"/>
    </source>
</evidence>
<dbReference type="Gene3D" id="3.40.50.2300">
    <property type="match status" value="1"/>
</dbReference>
<reference evidence="20" key="1">
    <citation type="journal article" date="2024" name="Syst. Appl. Microbiol.">
        <title>First single-strain enrichments of Electrothrix cable bacteria, description of E. aestuarii sp. nov. and E. rattekaaiensis sp. nov., and proposal of a cable bacteria taxonomy following the rules of the SeqCode.</title>
        <authorList>
            <person name="Plum-Jensen L.E."/>
            <person name="Schramm A."/>
            <person name="Marshall I.P.G."/>
        </authorList>
    </citation>
    <scope>NUCLEOTIDE SEQUENCE</scope>
    <source>
        <strain evidence="20">Rat1</strain>
    </source>
</reference>
<keyword evidence="8" id="KW-0067">ATP-binding</keyword>
<evidence type="ECO:0000256" key="10">
    <source>
        <dbReference type="ARBA" id="ARBA00023136"/>
    </source>
</evidence>
<dbReference type="FunFam" id="3.30.450.20:FF:000060">
    <property type="entry name" value="Sensor protein FixL"/>
    <property type="match status" value="1"/>
</dbReference>
<keyword evidence="6" id="KW-0547">Nucleotide-binding</keyword>
<feature type="transmembrane region" description="Helical" evidence="16">
    <location>
        <begin position="217"/>
        <end position="237"/>
    </location>
</feature>
<dbReference type="Gene3D" id="3.30.450.290">
    <property type="match status" value="1"/>
</dbReference>
<dbReference type="InterPro" id="IPR035965">
    <property type="entry name" value="PAS-like_dom_sf"/>
</dbReference>
<dbReference type="Gene3D" id="3.30.450.20">
    <property type="entry name" value="PAS domain"/>
    <property type="match status" value="1"/>
</dbReference>
<reference evidence="20" key="2">
    <citation type="submission" date="2024-06" db="EMBL/GenBank/DDBJ databases">
        <authorList>
            <person name="Plum-Jensen L.E."/>
            <person name="Schramm A."/>
            <person name="Marshall I.P.G."/>
        </authorList>
    </citation>
    <scope>NUCLEOTIDE SEQUENCE</scope>
    <source>
        <strain evidence="20">Rat1</strain>
    </source>
</reference>
<dbReference type="CDD" id="cd00130">
    <property type="entry name" value="PAS"/>
    <property type="match status" value="1"/>
</dbReference>
<feature type="domain" description="PAS" evidence="19">
    <location>
        <begin position="275"/>
        <end position="330"/>
    </location>
</feature>
<dbReference type="KEGG" id="eaj:Q3M24_15590"/>
<evidence type="ECO:0000256" key="1">
    <source>
        <dbReference type="ARBA" id="ARBA00000085"/>
    </source>
</evidence>
<dbReference type="GO" id="GO:0000155">
    <property type="term" value="F:phosphorelay sensor kinase activity"/>
    <property type="evidence" value="ECO:0007669"/>
    <property type="project" value="InterPro"/>
</dbReference>
<evidence type="ECO:0000259" key="19">
    <source>
        <dbReference type="PROSITE" id="PS50112"/>
    </source>
</evidence>
<dbReference type="CDD" id="cd17546">
    <property type="entry name" value="REC_hyHK_CKI1_RcsC-like"/>
    <property type="match status" value="1"/>
</dbReference>
<dbReference type="GO" id="GO:0006355">
    <property type="term" value="P:regulation of DNA-templated transcription"/>
    <property type="evidence" value="ECO:0007669"/>
    <property type="project" value="InterPro"/>
</dbReference>
<name>A0AAU8LRR1_9BACT</name>
<evidence type="ECO:0000256" key="16">
    <source>
        <dbReference type="SAM" id="Phobius"/>
    </source>
</evidence>
<dbReference type="SMART" id="SM00387">
    <property type="entry name" value="HATPase_c"/>
    <property type="match status" value="1"/>
</dbReference>
<dbReference type="SUPFAM" id="SSF47384">
    <property type="entry name" value="Homodimeric domain of signal transducing histidine kinase"/>
    <property type="match status" value="1"/>
</dbReference>
<dbReference type="CDD" id="cd00082">
    <property type="entry name" value="HisKA"/>
    <property type="match status" value="1"/>
</dbReference>
<dbReference type="PROSITE" id="PS50110">
    <property type="entry name" value="RESPONSE_REGULATORY"/>
    <property type="match status" value="1"/>
</dbReference>
<dbReference type="EC" id="2.7.13.3" evidence="3"/>